<dbReference type="SUPFAM" id="SSF54211">
    <property type="entry name" value="Ribosomal protein S5 domain 2-like"/>
    <property type="match status" value="1"/>
</dbReference>
<dbReference type="InterPro" id="IPR006204">
    <property type="entry name" value="GHMP_kinase_N_dom"/>
</dbReference>
<feature type="domain" description="GHMP kinase N-terminal" evidence="2">
    <location>
        <begin position="79"/>
        <end position="130"/>
    </location>
</feature>
<evidence type="ECO:0000259" key="2">
    <source>
        <dbReference type="Pfam" id="PF00288"/>
    </source>
</evidence>
<evidence type="ECO:0000256" key="1">
    <source>
        <dbReference type="ARBA" id="ARBA00022777"/>
    </source>
</evidence>
<dbReference type="Proteomes" id="UP001500886">
    <property type="component" value="Unassembled WGS sequence"/>
</dbReference>
<dbReference type="Pfam" id="PF00288">
    <property type="entry name" value="GHMP_kinases_N"/>
    <property type="match status" value="1"/>
</dbReference>
<evidence type="ECO:0000313" key="3">
    <source>
        <dbReference type="EMBL" id="GAA2711179.1"/>
    </source>
</evidence>
<organism evidence="3 4">
    <name type="scientific">Streptomyces luteosporeus</name>
    <dbReference type="NCBI Taxonomy" id="173856"/>
    <lineage>
        <taxon>Bacteria</taxon>
        <taxon>Bacillati</taxon>
        <taxon>Actinomycetota</taxon>
        <taxon>Actinomycetes</taxon>
        <taxon>Kitasatosporales</taxon>
        <taxon>Streptomycetaceae</taxon>
        <taxon>Streptomyces</taxon>
    </lineage>
</organism>
<dbReference type="EMBL" id="BAAASL010000004">
    <property type="protein sequence ID" value="GAA2711179.1"/>
    <property type="molecule type" value="Genomic_DNA"/>
</dbReference>
<proteinExistence type="predicted"/>
<dbReference type="InterPro" id="IPR020568">
    <property type="entry name" value="Ribosomal_Su5_D2-typ_SF"/>
</dbReference>
<gene>
    <name evidence="3" type="ORF">GCM10010315_12420</name>
</gene>
<keyword evidence="4" id="KW-1185">Reference proteome</keyword>
<sequence>MSPLINAGYNFSMSAPIARTIHGAFGEILQGYTLGPSGFEHFLFTAPVEELRCRARLQRTGNAPATALTVSPADRVKALRAYELLGTDLRQPAHGGTIEIDSNIPVAKGHASSTADILATALLCVAEAYPDTPEPVAHALALSVARRLEYGDYLLHPGVAACAQRSQTLLATYETDLRWTIVGVDEGGFVRTEEFHREVPEDAGKARVYEQLFAELDAALRADDGAAAARIATHSAELHNDRLPKKSLEDLQGLKEEFGALGICVAHSGTLAGLIFSRHDGEHDERVAQCRRALDDLGYTGSTYTLKEAKRP</sequence>
<evidence type="ECO:0000313" key="4">
    <source>
        <dbReference type="Proteomes" id="UP001500886"/>
    </source>
</evidence>
<name>A0ABP6G1B1_9ACTN</name>
<keyword evidence="1 3" id="KW-0808">Transferase</keyword>
<keyword evidence="1 3" id="KW-0418">Kinase</keyword>
<dbReference type="GO" id="GO:0016301">
    <property type="term" value="F:kinase activity"/>
    <property type="evidence" value="ECO:0007669"/>
    <property type="project" value="UniProtKB-KW"/>
</dbReference>
<protein>
    <submittedName>
        <fullName evidence="3">Kinase</fullName>
    </submittedName>
</protein>
<dbReference type="Gene3D" id="3.30.230.10">
    <property type="match status" value="1"/>
</dbReference>
<accession>A0ABP6G1B1</accession>
<comment type="caution">
    <text evidence="3">The sequence shown here is derived from an EMBL/GenBank/DDBJ whole genome shotgun (WGS) entry which is preliminary data.</text>
</comment>
<reference evidence="4" key="1">
    <citation type="journal article" date="2019" name="Int. J. Syst. Evol. Microbiol.">
        <title>The Global Catalogue of Microorganisms (GCM) 10K type strain sequencing project: providing services to taxonomists for standard genome sequencing and annotation.</title>
        <authorList>
            <consortium name="The Broad Institute Genomics Platform"/>
            <consortium name="The Broad Institute Genome Sequencing Center for Infectious Disease"/>
            <person name="Wu L."/>
            <person name="Ma J."/>
        </authorList>
    </citation>
    <scope>NUCLEOTIDE SEQUENCE [LARGE SCALE GENOMIC DNA]</scope>
    <source>
        <strain evidence="4">JCM 4542</strain>
    </source>
</reference>
<dbReference type="InterPro" id="IPR014721">
    <property type="entry name" value="Ribsml_uS5_D2-typ_fold_subgr"/>
</dbReference>